<dbReference type="InterPro" id="IPR004045">
    <property type="entry name" value="Glutathione_S-Trfase_N"/>
</dbReference>
<evidence type="ECO:0000256" key="3">
    <source>
        <dbReference type="ARBA" id="ARBA00022679"/>
    </source>
</evidence>
<keyword evidence="3 8" id="KW-0808">Transferase</keyword>
<dbReference type="GO" id="GO:0005737">
    <property type="term" value="C:cytoplasm"/>
    <property type="evidence" value="ECO:0007669"/>
    <property type="project" value="TreeGrafter"/>
</dbReference>
<dbReference type="Gene3D" id="1.20.1050.10">
    <property type="match status" value="1"/>
</dbReference>
<dbReference type="InterPro" id="IPR004046">
    <property type="entry name" value="GST_C"/>
</dbReference>
<evidence type="ECO:0000313" key="8">
    <source>
        <dbReference type="EMBL" id="GAA0162971.1"/>
    </source>
</evidence>
<comment type="caution">
    <text evidence="8">The sequence shown here is derived from an EMBL/GenBank/DDBJ whole genome shotgun (WGS) entry which is preliminary data.</text>
</comment>
<dbReference type="EC" id="2.5.1.18" evidence="2"/>
<dbReference type="AlphaFoldDB" id="A0AAV3QIK2"/>
<dbReference type="GO" id="GO:0006749">
    <property type="term" value="P:glutathione metabolic process"/>
    <property type="evidence" value="ECO:0007669"/>
    <property type="project" value="InterPro"/>
</dbReference>
<dbReference type="PANTHER" id="PTHR11260:SF474">
    <property type="entry name" value="GLUTATHIONE TRANSFERASE"/>
    <property type="match status" value="1"/>
</dbReference>
<dbReference type="CDD" id="cd03058">
    <property type="entry name" value="GST_N_Tau"/>
    <property type="match status" value="1"/>
</dbReference>
<dbReference type="SUPFAM" id="SSF52833">
    <property type="entry name" value="Thioredoxin-like"/>
    <property type="match status" value="1"/>
</dbReference>
<dbReference type="Pfam" id="PF02798">
    <property type="entry name" value="GST_N"/>
    <property type="match status" value="1"/>
</dbReference>
<reference evidence="8 9" key="1">
    <citation type="submission" date="2024-01" db="EMBL/GenBank/DDBJ databases">
        <title>The complete chloroplast genome sequence of Lithospermum erythrorhizon: insights into the phylogenetic relationship among Boraginaceae species and the maternal lineages of purple gromwells.</title>
        <authorList>
            <person name="Okada T."/>
            <person name="Watanabe K."/>
        </authorList>
    </citation>
    <scope>NUCLEOTIDE SEQUENCE [LARGE SCALE GENOMIC DNA]</scope>
</reference>
<dbReference type="InterPro" id="IPR036249">
    <property type="entry name" value="Thioredoxin-like_sf"/>
</dbReference>
<evidence type="ECO:0000256" key="2">
    <source>
        <dbReference type="ARBA" id="ARBA00012452"/>
    </source>
</evidence>
<protein>
    <recommendedName>
        <fullName evidence="5">Probable glutathione S-transferase</fullName>
        <ecNumber evidence="2">2.5.1.18</ecNumber>
    </recommendedName>
</protein>
<dbReference type="InterPro" id="IPR010987">
    <property type="entry name" value="Glutathione-S-Trfase_C-like"/>
</dbReference>
<evidence type="ECO:0000313" key="9">
    <source>
        <dbReference type="Proteomes" id="UP001454036"/>
    </source>
</evidence>
<gene>
    <name evidence="8" type="ORF">LIER_18953</name>
</gene>
<comment type="similarity">
    <text evidence="1">Belongs to the GST superfamily. HSP26 family.</text>
</comment>
<dbReference type="FunFam" id="3.40.30.10:FF:000014">
    <property type="entry name" value="Tau class glutathione S-transferase"/>
    <property type="match status" value="1"/>
</dbReference>
<feature type="domain" description="GST N-terminal" evidence="6">
    <location>
        <begin position="4"/>
        <end position="83"/>
    </location>
</feature>
<keyword evidence="9" id="KW-1185">Reference proteome</keyword>
<name>A0AAV3QIK2_LITER</name>
<dbReference type="PROSITE" id="PS50405">
    <property type="entry name" value="GST_CTER"/>
    <property type="match status" value="1"/>
</dbReference>
<dbReference type="InterPro" id="IPR040079">
    <property type="entry name" value="Glutathione_S-Trfase"/>
</dbReference>
<dbReference type="SFLD" id="SFLDG00358">
    <property type="entry name" value="Main_(cytGST)"/>
    <property type="match status" value="1"/>
</dbReference>
<dbReference type="Gene3D" id="3.40.30.10">
    <property type="entry name" value="Glutaredoxin"/>
    <property type="match status" value="1"/>
</dbReference>
<proteinExistence type="inferred from homology"/>
<dbReference type="InterPro" id="IPR045073">
    <property type="entry name" value="Omega/Tau-like"/>
</dbReference>
<dbReference type="SUPFAM" id="SSF47616">
    <property type="entry name" value="GST C-terminal domain-like"/>
    <property type="match status" value="1"/>
</dbReference>
<evidence type="ECO:0000256" key="1">
    <source>
        <dbReference type="ARBA" id="ARBA00009929"/>
    </source>
</evidence>
<dbReference type="GO" id="GO:0004364">
    <property type="term" value="F:glutathione transferase activity"/>
    <property type="evidence" value="ECO:0007669"/>
    <property type="project" value="UniProtKB-EC"/>
</dbReference>
<evidence type="ECO:0000256" key="5">
    <source>
        <dbReference type="ARBA" id="ARBA00071370"/>
    </source>
</evidence>
<dbReference type="InterPro" id="IPR045074">
    <property type="entry name" value="GST_C_Tau"/>
</dbReference>
<dbReference type="PROSITE" id="PS50404">
    <property type="entry name" value="GST_NTER"/>
    <property type="match status" value="1"/>
</dbReference>
<dbReference type="Proteomes" id="UP001454036">
    <property type="component" value="Unassembled WGS sequence"/>
</dbReference>
<dbReference type="PANTHER" id="PTHR11260">
    <property type="entry name" value="GLUTATHIONE S-TRANSFERASE, GST, SUPERFAMILY, GST DOMAIN CONTAINING"/>
    <property type="match status" value="1"/>
</dbReference>
<feature type="domain" description="GST C-terminal" evidence="7">
    <location>
        <begin position="89"/>
        <end position="213"/>
    </location>
</feature>
<dbReference type="CDD" id="cd03185">
    <property type="entry name" value="GST_C_Tau"/>
    <property type="match status" value="1"/>
</dbReference>
<dbReference type="SFLD" id="SFLDG01152">
    <property type="entry name" value="Main.3:_Omega-_and_Tau-like"/>
    <property type="match status" value="1"/>
</dbReference>
<sequence>MEKEEVKLLGFWISPFVQRVKWALKLKGVDFEYVEQDIINKSPLLLELNPVYKKVPVLVHNGKVIAESTIILEYIDETWKNNPSLLPHDPYQRSLARFWADFSENTLIKLAVEALVTKGEQQEKAVRSTMEAIDKLEQGLKGRQFFGGDSIGYLDLVLGWISYFLPAWEELGSMKILDSSKFPAFTQWIDDFLSHPVIKNDLPPPRDEIKVYFVEISRKIAPLFQKIE</sequence>
<evidence type="ECO:0000259" key="6">
    <source>
        <dbReference type="PROSITE" id="PS50404"/>
    </source>
</evidence>
<evidence type="ECO:0000259" key="7">
    <source>
        <dbReference type="PROSITE" id="PS50405"/>
    </source>
</evidence>
<evidence type="ECO:0000256" key="4">
    <source>
        <dbReference type="ARBA" id="ARBA00047960"/>
    </source>
</evidence>
<dbReference type="FunFam" id="1.20.1050.10:FF:000012">
    <property type="entry name" value="Tau class glutathione S-transferase"/>
    <property type="match status" value="1"/>
</dbReference>
<dbReference type="Pfam" id="PF00043">
    <property type="entry name" value="GST_C"/>
    <property type="match status" value="1"/>
</dbReference>
<dbReference type="InterPro" id="IPR036282">
    <property type="entry name" value="Glutathione-S-Trfase_C_sf"/>
</dbReference>
<dbReference type="SFLD" id="SFLDS00019">
    <property type="entry name" value="Glutathione_Transferase_(cytos"/>
    <property type="match status" value="1"/>
</dbReference>
<dbReference type="EMBL" id="BAABME010004615">
    <property type="protein sequence ID" value="GAA0162971.1"/>
    <property type="molecule type" value="Genomic_DNA"/>
</dbReference>
<accession>A0AAV3QIK2</accession>
<comment type="catalytic activity">
    <reaction evidence="4">
        <text>RX + glutathione = an S-substituted glutathione + a halide anion + H(+)</text>
        <dbReference type="Rhea" id="RHEA:16437"/>
        <dbReference type="ChEBI" id="CHEBI:15378"/>
        <dbReference type="ChEBI" id="CHEBI:16042"/>
        <dbReference type="ChEBI" id="CHEBI:17792"/>
        <dbReference type="ChEBI" id="CHEBI:57925"/>
        <dbReference type="ChEBI" id="CHEBI:90779"/>
        <dbReference type="EC" id="2.5.1.18"/>
    </reaction>
</comment>
<organism evidence="8 9">
    <name type="scientific">Lithospermum erythrorhizon</name>
    <name type="common">Purple gromwell</name>
    <name type="synonym">Lithospermum officinale var. erythrorhizon</name>
    <dbReference type="NCBI Taxonomy" id="34254"/>
    <lineage>
        <taxon>Eukaryota</taxon>
        <taxon>Viridiplantae</taxon>
        <taxon>Streptophyta</taxon>
        <taxon>Embryophyta</taxon>
        <taxon>Tracheophyta</taxon>
        <taxon>Spermatophyta</taxon>
        <taxon>Magnoliopsida</taxon>
        <taxon>eudicotyledons</taxon>
        <taxon>Gunneridae</taxon>
        <taxon>Pentapetalae</taxon>
        <taxon>asterids</taxon>
        <taxon>lamiids</taxon>
        <taxon>Boraginales</taxon>
        <taxon>Boraginaceae</taxon>
        <taxon>Boraginoideae</taxon>
        <taxon>Lithospermeae</taxon>
        <taxon>Lithospermum</taxon>
    </lineage>
</organism>